<keyword evidence="2" id="KW-1185">Reference proteome</keyword>
<feature type="signal peptide" evidence="1">
    <location>
        <begin position="1"/>
        <end position="18"/>
    </location>
</feature>
<proteinExistence type="predicted"/>
<name>A0A1I7WA32_HETBA</name>
<dbReference type="WBParaSite" id="Hba_01521">
    <property type="protein sequence ID" value="Hba_01521"/>
    <property type="gene ID" value="Hba_01521"/>
</dbReference>
<organism evidence="2 3">
    <name type="scientific">Heterorhabditis bacteriophora</name>
    <name type="common">Entomopathogenic nematode worm</name>
    <dbReference type="NCBI Taxonomy" id="37862"/>
    <lineage>
        <taxon>Eukaryota</taxon>
        <taxon>Metazoa</taxon>
        <taxon>Ecdysozoa</taxon>
        <taxon>Nematoda</taxon>
        <taxon>Chromadorea</taxon>
        <taxon>Rhabditida</taxon>
        <taxon>Rhabditina</taxon>
        <taxon>Rhabditomorpha</taxon>
        <taxon>Strongyloidea</taxon>
        <taxon>Heterorhabditidae</taxon>
        <taxon>Heterorhabditis</taxon>
    </lineage>
</organism>
<accession>A0A1I7WA32</accession>
<evidence type="ECO:0000313" key="2">
    <source>
        <dbReference type="Proteomes" id="UP000095283"/>
    </source>
</evidence>
<dbReference type="AlphaFoldDB" id="A0A1I7WA32"/>
<sequence length="77" mass="8587">MFRFYLTFLLFNFHVTNLSPSYLSTTLLVSTRRVPLSLIGIPSVPIFQAGFITGDGTARFRTAQFGCSAIIEVIILK</sequence>
<evidence type="ECO:0000256" key="1">
    <source>
        <dbReference type="SAM" id="SignalP"/>
    </source>
</evidence>
<protein>
    <submittedName>
        <fullName evidence="3">Secreted protein</fullName>
    </submittedName>
</protein>
<keyword evidence="1" id="KW-0732">Signal</keyword>
<feature type="chain" id="PRO_5009310525" evidence="1">
    <location>
        <begin position="19"/>
        <end position="77"/>
    </location>
</feature>
<reference evidence="3" key="1">
    <citation type="submission" date="2016-11" db="UniProtKB">
        <authorList>
            <consortium name="WormBaseParasite"/>
        </authorList>
    </citation>
    <scope>IDENTIFICATION</scope>
</reference>
<evidence type="ECO:0000313" key="3">
    <source>
        <dbReference type="WBParaSite" id="Hba_01521"/>
    </source>
</evidence>
<dbReference type="Proteomes" id="UP000095283">
    <property type="component" value="Unplaced"/>
</dbReference>